<sequence length="424" mass="46618">MSDAISSLGGGGLSTPFLANLATSLNYAAGVLVTLFGGPLINKFGIKWSCIIAAFAMPLAGSGYYVNARDKVDWYLLFSRIVGGFCSGFLYVAETTAMLSYPNQNDRGLFLGIWSAMRNSGSILGGAINFSTNYATSSAGGIAWSTYLIFIGFECTGVIWAFMLSSTRKVRRSDGSKIAMSADISWGAEIIALLRHIQRKKTWLIFIPAFYSFFYGGTLGTYLSLHFSVRARALSSLITPTITVPMVMVYGRLLDMKRWSQSRRAWMAFAIWVIPQIGCFIWIGIEYSKYGITKTALDYRIQPRQWAEAYLPYLFIFTTGYLCQLSLYWILGTFSTDVKSAARTGGLFRAFETLGQTVSYAINSNSGADPRNAFYVNCAILILAIPCMVLLILMVPEAPASHDIDVDGPVIVGVTEKADQEQTI</sequence>
<evidence type="ECO:0000256" key="2">
    <source>
        <dbReference type="ARBA" id="ARBA00022692"/>
    </source>
</evidence>
<evidence type="ECO:0000313" key="6">
    <source>
        <dbReference type="EMBL" id="KIN05390.1"/>
    </source>
</evidence>
<feature type="transmembrane region" description="Helical" evidence="5">
    <location>
        <begin position="74"/>
        <end position="97"/>
    </location>
</feature>
<feature type="transmembrane region" description="Helical" evidence="5">
    <location>
        <begin position="48"/>
        <end position="68"/>
    </location>
</feature>
<dbReference type="OrthoDB" id="196103at2759"/>
<feature type="transmembrane region" description="Helical" evidence="5">
    <location>
        <begin position="203"/>
        <end position="225"/>
    </location>
</feature>
<dbReference type="Pfam" id="PF07690">
    <property type="entry name" value="MFS_1"/>
    <property type="match status" value="1"/>
</dbReference>
<dbReference type="PANTHER" id="PTHR23294">
    <property type="entry name" value="ET TRANSLATION PRODUCT-RELATED"/>
    <property type="match status" value="1"/>
</dbReference>
<name>A0A0C3HQS9_OIDMZ</name>
<dbReference type="InParanoid" id="A0A0C3HQS9"/>
<keyword evidence="3 5" id="KW-1133">Transmembrane helix</keyword>
<evidence type="ECO:0000256" key="5">
    <source>
        <dbReference type="SAM" id="Phobius"/>
    </source>
</evidence>
<dbReference type="Gene3D" id="1.20.1250.20">
    <property type="entry name" value="MFS general substrate transporter like domains"/>
    <property type="match status" value="1"/>
</dbReference>
<comment type="subcellular location">
    <subcellularLocation>
        <location evidence="1">Membrane</location>
        <topology evidence="1">Multi-pass membrane protein</topology>
    </subcellularLocation>
</comment>
<dbReference type="InterPro" id="IPR011701">
    <property type="entry name" value="MFS"/>
</dbReference>
<evidence type="ECO:0000256" key="4">
    <source>
        <dbReference type="ARBA" id="ARBA00023136"/>
    </source>
</evidence>
<keyword evidence="4 5" id="KW-0472">Membrane</keyword>
<organism evidence="6 7">
    <name type="scientific">Oidiodendron maius (strain Zn)</name>
    <dbReference type="NCBI Taxonomy" id="913774"/>
    <lineage>
        <taxon>Eukaryota</taxon>
        <taxon>Fungi</taxon>
        <taxon>Dikarya</taxon>
        <taxon>Ascomycota</taxon>
        <taxon>Pezizomycotina</taxon>
        <taxon>Leotiomycetes</taxon>
        <taxon>Leotiomycetes incertae sedis</taxon>
        <taxon>Myxotrichaceae</taxon>
        <taxon>Oidiodendron</taxon>
    </lineage>
</organism>
<evidence type="ECO:0000256" key="1">
    <source>
        <dbReference type="ARBA" id="ARBA00004141"/>
    </source>
</evidence>
<dbReference type="HOGENOM" id="CLU_030884_2_1_1"/>
<dbReference type="Proteomes" id="UP000054321">
    <property type="component" value="Unassembled WGS sequence"/>
</dbReference>
<dbReference type="PANTHER" id="PTHR23294:SF19">
    <property type="entry name" value="DUF895 DOMAIN MEMBRANE PROTEIN-RELATED"/>
    <property type="match status" value="1"/>
</dbReference>
<feature type="transmembrane region" description="Helical" evidence="5">
    <location>
        <begin position="17"/>
        <end position="36"/>
    </location>
</feature>
<accession>A0A0C3HQS9</accession>
<feature type="transmembrane region" description="Helical" evidence="5">
    <location>
        <begin position="109"/>
        <end position="130"/>
    </location>
</feature>
<evidence type="ECO:0008006" key="8">
    <source>
        <dbReference type="Google" id="ProtNLM"/>
    </source>
</evidence>
<reference evidence="6 7" key="1">
    <citation type="submission" date="2014-04" db="EMBL/GenBank/DDBJ databases">
        <authorList>
            <consortium name="DOE Joint Genome Institute"/>
            <person name="Kuo A."/>
            <person name="Martino E."/>
            <person name="Perotto S."/>
            <person name="Kohler A."/>
            <person name="Nagy L.G."/>
            <person name="Floudas D."/>
            <person name="Copeland A."/>
            <person name="Barry K.W."/>
            <person name="Cichocki N."/>
            <person name="Veneault-Fourrey C."/>
            <person name="LaButti K."/>
            <person name="Lindquist E.A."/>
            <person name="Lipzen A."/>
            <person name="Lundell T."/>
            <person name="Morin E."/>
            <person name="Murat C."/>
            <person name="Sun H."/>
            <person name="Tunlid A."/>
            <person name="Henrissat B."/>
            <person name="Grigoriev I.V."/>
            <person name="Hibbett D.S."/>
            <person name="Martin F."/>
            <person name="Nordberg H.P."/>
            <person name="Cantor M.N."/>
            <person name="Hua S.X."/>
        </authorList>
    </citation>
    <scope>NUCLEOTIDE SEQUENCE [LARGE SCALE GENOMIC DNA]</scope>
    <source>
        <strain evidence="6 7">Zn</strain>
    </source>
</reference>
<keyword evidence="2 5" id="KW-0812">Transmembrane</keyword>
<reference evidence="7" key="2">
    <citation type="submission" date="2015-01" db="EMBL/GenBank/DDBJ databases">
        <title>Evolutionary Origins and Diversification of the Mycorrhizal Mutualists.</title>
        <authorList>
            <consortium name="DOE Joint Genome Institute"/>
            <consortium name="Mycorrhizal Genomics Consortium"/>
            <person name="Kohler A."/>
            <person name="Kuo A."/>
            <person name="Nagy L.G."/>
            <person name="Floudas D."/>
            <person name="Copeland A."/>
            <person name="Barry K.W."/>
            <person name="Cichocki N."/>
            <person name="Veneault-Fourrey C."/>
            <person name="LaButti K."/>
            <person name="Lindquist E.A."/>
            <person name="Lipzen A."/>
            <person name="Lundell T."/>
            <person name="Morin E."/>
            <person name="Murat C."/>
            <person name="Riley R."/>
            <person name="Ohm R."/>
            <person name="Sun H."/>
            <person name="Tunlid A."/>
            <person name="Henrissat B."/>
            <person name="Grigoriev I.V."/>
            <person name="Hibbett D.S."/>
            <person name="Martin F."/>
        </authorList>
    </citation>
    <scope>NUCLEOTIDE SEQUENCE [LARGE SCALE GENOMIC DNA]</scope>
    <source>
        <strain evidence="7">Zn</strain>
    </source>
</reference>
<dbReference type="GO" id="GO:0016020">
    <property type="term" value="C:membrane"/>
    <property type="evidence" value="ECO:0007669"/>
    <property type="project" value="UniProtKB-SubCell"/>
</dbReference>
<feature type="transmembrane region" description="Helical" evidence="5">
    <location>
        <begin position="310"/>
        <end position="331"/>
    </location>
</feature>
<dbReference type="EMBL" id="KN832872">
    <property type="protein sequence ID" value="KIN05390.1"/>
    <property type="molecule type" value="Genomic_DNA"/>
</dbReference>
<evidence type="ECO:0000256" key="3">
    <source>
        <dbReference type="ARBA" id="ARBA00022989"/>
    </source>
</evidence>
<gene>
    <name evidence="6" type="ORF">OIDMADRAFT_39646</name>
</gene>
<protein>
    <recommendedName>
        <fullName evidence="8">Major facilitator superfamily (MFS) profile domain-containing protein</fullName>
    </recommendedName>
</protein>
<dbReference type="AlphaFoldDB" id="A0A0C3HQS9"/>
<dbReference type="InterPro" id="IPR036259">
    <property type="entry name" value="MFS_trans_sf"/>
</dbReference>
<evidence type="ECO:0000313" key="7">
    <source>
        <dbReference type="Proteomes" id="UP000054321"/>
    </source>
</evidence>
<keyword evidence="7" id="KW-1185">Reference proteome</keyword>
<feature type="transmembrane region" description="Helical" evidence="5">
    <location>
        <begin position="374"/>
        <end position="395"/>
    </location>
</feature>
<feature type="transmembrane region" description="Helical" evidence="5">
    <location>
        <begin position="142"/>
        <end position="163"/>
    </location>
</feature>
<feature type="transmembrane region" description="Helical" evidence="5">
    <location>
        <begin position="231"/>
        <end position="253"/>
    </location>
</feature>
<dbReference type="GO" id="GO:0022857">
    <property type="term" value="F:transmembrane transporter activity"/>
    <property type="evidence" value="ECO:0007669"/>
    <property type="project" value="InterPro"/>
</dbReference>
<proteinExistence type="predicted"/>
<dbReference type="SUPFAM" id="SSF103473">
    <property type="entry name" value="MFS general substrate transporter"/>
    <property type="match status" value="1"/>
</dbReference>
<feature type="transmembrane region" description="Helical" evidence="5">
    <location>
        <begin position="265"/>
        <end position="285"/>
    </location>
</feature>
<dbReference type="InterPro" id="IPR051617">
    <property type="entry name" value="UNC-93-like_regulator"/>
</dbReference>